<evidence type="ECO:0000313" key="4">
    <source>
        <dbReference type="EMBL" id="HJB29090.1"/>
    </source>
</evidence>
<dbReference type="SUPFAM" id="SSF54001">
    <property type="entry name" value="Cysteine proteinases"/>
    <property type="match status" value="1"/>
</dbReference>
<dbReference type="Gene3D" id="3.10.620.30">
    <property type="match status" value="1"/>
</dbReference>
<keyword evidence="2" id="KW-0732">Signal</keyword>
<name>A0A9D2LTP1_9FIRM</name>
<reference evidence="4" key="2">
    <citation type="submission" date="2021-04" db="EMBL/GenBank/DDBJ databases">
        <authorList>
            <person name="Gilroy R."/>
        </authorList>
    </citation>
    <scope>NUCLEOTIDE SEQUENCE</scope>
    <source>
        <strain evidence="4">ChiSjej1B19-5720</strain>
    </source>
</reference>
<dbReference type="InterPro" id="IPR018337">
    <property type="entry name" value="Cell_wall/Cho-bd_repeat"/>
</dbReference>
<organism evidence="4 5">
    <name type="scientific">Candidatus Blautia faecavium</name>
    <dbReference type="NCBI Taxonomy" id="2838487"/>
    <lineage>
        <taxon>Bacteria</taxon>
        <taxon>Bacillati</taxon>
        <taxon>Bacillota</taxon>
        <taxon>Clostridia</taxon>
        <taxon>Lachnospirales</taxon>
        <taxon>Lachnospiraceae</taxon>
        <taxon>Blautia</taxon>
    </lineage>
</organism>
<feature type="signal peptide" evidence="2">
    <location>
        <begin position="1"/>
        <end position="27"/>
    </location>
</feature>
<reference evidence="4" key="1">
    <citation type="journal article" date="2021" name="PeerJ">
        <title>Extensive microbial diversity within the chicken gut microbiome revealed by metagenomics and culture.</title>
        <authorList>
            <person name="Gilroy R."/>
            <person name="Ravi A."/>
            <person name="Getino M."/>
            <person name="Pursley I."/>
            <person name="Horton D.L."/>
            <person name="Alikhan N.F."/>
            <person name="Baker D."/>
            <person name="Gharbi K."/>
            <person name="Hall N."/>
            <person name="Watson M."/>
            <person name="Adriaenssens E.M."/>
            <person name="Foster-Nyarko E."/>
            <person name="Jarju S."/>
            <person name="Secka A."/>
            <person name="Antonio M."/>
            <person name="Oren A."/>
            <person name="Chaudhuri R.R."/>
            <person name="La Ragione R."/>
            <person name="Hildebrand F."/>
            <person name="Pallen M.J."/>
        </authorList>
    </citation>
    <scope>NUCLEOTIDE SEQUENCE</scope>
    <source>
        <strain evidence="4">ChiSjej1B19-5720</strain>
    </source>
</reference>
<dbReference type="Proteomes" id="UP000823842">
    <property type="component" value="Unassembled WGS sequence"/>
</dbReference>
<comment type="caution">
    <text evidence="4">The sequence shown here is derived from an EMBL/GenBank/DDBJ whole genome shotgun (WGS) entry which is preliminary data.</text>
</comment>
<dbReference type="Gene3D" id="2.10.270.10">
    <property type="entry name" value="Cholin Binding"/>
    <property type="match status" value="2"/>
</dbReference>
<accession>A0A9D2LTP1</accession>
<gene>
    <name evidence="4" type="ORF">IAA06_09910</name>
</gene>
<evidence type="ECO:0000313" key="5">
    <source>
        <dbReference type="Proteomes" id="UP000823842"/>
    </source>
</evidence>
<proteinExistence type="predicted"/>
<dbReference type="InterPro" id="IPR002931">
    <property type="entry name" value="Transglutaminase-like"/>
</dbReference>
<protein>
    <recommendedName>
        <fullName evidence="3">Transglutaminase-like domain-containing protein</fullName>
    </recommendedName>
</protein>
<evidence type="ECO:0000256" key="2">
    <source>
        <dbReference type="SAM" id="SignalP"/>
    </source>
</evidence>
<dbReference type="SUPFAM" id="SSF69360">
    <property type="entry name" value="Cell wall binding repeat"/>
    <property type="match status" value="1"/>
</dbReference>
<dbReference type="EMBL" id="DWYZ01000183">
    <property type="protein sequence ID" value="HJB29090.1"/>
    <property type="molecule type" value="Genomic_DNA"/>
</dbReference>
<dbReference type="Pfam" id="PF01473">
    <property type="entry name" value="Choline_bind_1"/>
    <property type="match status" value="2"/>
</dbReference>
<evidence type="ECO:0000256" key="1">
    <source>
        <dbReference type="ARBA" id="ARBA00022737"/>
    </source>
</evidence>
<feature type="chain" id="PRO_5038886990" description="Transglutaminase-like domain-containing protein" evidence="2">
    <location>
        <begin position="28"/>
        <end position="314"/>
    </location>
</feature>
<dbReference type="Pfam" id="PF01841">
    <property type="entry name" value="Transglut_core"/>
    <property type="match status" value="1"/>
</dbReference>
<sequence>MKRVKVVFLALCAVMLFALCVPAAASADVQTSTEENVETVKNGLKKEGGKYYYYVNGKKVKRTWKKINGKRYYFTSKYFAATGCFKVSGKLFVFRSNGQLAESSKPAIINVGSSSYYVNKNGVAATGWLKIGKKLYYAGTAGKLMKNRTYQGITFTKTGAAKNDTAAQLKLKTMSIASSITKSSMSKSEKLRACWNYVVGGKIRYSSYYPNLNKTGWQKETALRTLTTGRGNCYGFACAFAALASEVGYNPYVICGRVAGNRDGASDGLTRHCWVKIDNRYYDPEAQYAGWYPGVYGYGSYNIYHTIQKTVKFI</sequence>
<keyword evidence="1" id="KW-0677">Repeat</keyword>
<feature type="domain" description="Transglutaminase-like" evidence="3">
    <location>
        <begin position="176"/>
        <end position="292"/>
    </location>
</feature>
<evidence type="ECO:0000259" key="3">
    <source>
        <dbReference type="Pfam" id="PF01841"/>
    </source>
</evidence>
<dbReference type="AlphaFoldDB" id="A0A9D2LTP1"/>
<dbReference type="InterPro" id="IPR038765">
    <property type="entry name" value="Papain-like_cys_pep_sf"/>
</dbReference>